<evidence type="ECO:0000313" key="2">
    <source>
        <dbReference type="EMBL" id="NNU16093.1"/>
    </source>
</evidence>
<protein>
    <submittedName>
        <fullName evidence="2">Phosphotransferase</fullName>
    </submittedName>
</protein>
<dbReference type="GO" id="GO:0016740">
    <property type="term" value="F:transferase activity"/>
    <property type="evidence" value="ECO:0007669"/>
    <property type="project" value="UniProtKB-KW"/>
</dbReference>
<proteinExistence type="predicted"/>
<dbReference type="EMBL" id="JABFCX010000002">
    <property type="protein sequence ID" value="NNU16093.1"/>
    <property type="molecule type" value="Genomic_DNA"/>
</dbReference>
<dbReference type="InterPro" id="IPR011009">
    <property type="entry name" value="Kinase-like_dom_sf"/>
</dbReference>
<comment type="caution">
    <text evidence="2">The sequence shown here is derived from an EMBL/GenBank/DDBJ whole genome shotgun (WGS) entry which is preliminary data.</text>
</comment>
<dbReference type="Pfam" id="PF01636">
    <property type="entry name" value="APH"/>
    <property type="match status" value="1"/>
</dbReference>
<organism evidence="2 3">
    <name type="scientific">Parvularcula mediterranea</name>
    <dbReference type="NCBI Taxonomy" id="2732508"/>
    <lineage>
        <taxon>Bacteria</taxon>
        <taxon>Pseudomonadati</taxon>
        <taxon>Pseudomonadota</taxon>
        <taxon>Alphaproteobacteria</taxon>
        <taxon>Parvularculales</taxon>
        <taxon>Parvularculaceae</taxon>
        <taxon>Parvularcula</taxon>
    </lineage>
</organism>
<evidence type="ECO:0000259" key="1">
    <source>
        <dbReference type="Pfam" id="PF01636"/>
    </source>
</evidence>
<sequence length="357" mass="39887">MSAEVSTAMDERAAERSAFLERTDWASARIVPLGSDASIRQYFRLEDGPEPALLMDAPAAAMEPPCPPDADERRRRKLGYGAMVRGSANSLLAYKATAEVLAERGLLVPRMLADDLEHGFAIVSDLGAELVSDASTKPEREAELYRRAADALDKLREKEAKPGDVHGWPVQAYDYLAYGAEVALLDEWFLPYAYGKKLADEERTRLADAWGAVFAKLSPARHYVHRDFHADNLVVTEERIGVLDFQDLMVGQAAYDWVSLIEDARRDVTPGLREELYARAVSGADDPHAFETDYAILGAQRNAKILGLFMRLVHRDGKPRYESLIPRVRNFFLQDLARPPLAEVRGVLVDLCPELFQ</sequence>
<name>A0A7Y3RL60_9PROT</name>
<dbReference type="AlphaFoldDB" id="A0A7Y3RL60"/>
<dbReference type="SUPFAM" id="SSF56112">
    <property type="entry name" value="Protein kinase-like (PK-like)"/>
    <property type="match status" value="1"/>
</dbReference>
<reference evidence="2 3" key="1">
    <citation type="submission" date="2020-05" db="EMBL/GenBank/DDBJ databases">
        <title>Parvularcula mediterraneae sp. nov., isolated from polypropylene straw from shallow seawater of the seashore of Laganas in Zakynthos island, Greece.</title>
        <authorList>
            <person name="Szabo I."/>
            <person name="Al-Omari J."/>
            <person name="Rado J."/>
            <person name="Szerdahelyi G.S."/>
        </authorList>
    </citation>
    <scope>NUCLEOTIDE SEQUENCE [LARGE SCALE GENOMIC DNA]</scope>
    <source>
        <strain evidence="2 3">ZS-1/3</strain>
    </source>
</reference>
<dbReference type="InterPro" id="IPR002575">
    <property type="entry name" value="Aminoglycoside_PTrfase"/>
</dbReference>
<keyword evidence="2" id="KW-0808">Transferase</keyword>
<dbReference type="Gene3D" id="3.30.200.20">
    <property type="entry name" value="Phosphorylase Kinase, domain 1"/>
    <property type="match status" value="1"/>
</dbReference>
<gene>
    <name evidence="2" type="ORF">HK107_07135</name>
</gene>
<evidence type="ECO:0000313" key="3">
    <source>
        <dbReference type="Proteomes" id="UP000536835"/>
    </source>
</evidence>
<dbReference type="Gene3D" id="3.90.1200.10">
    <property type="match status" value="1"/>
</dbReference>
<feature type="domain" description="Aminoglycoside phosphotransferase" evidence="1">
    <location>
        <begin position="30"/>
        <end position="280"/>
    </location>
</feature>
<accession>A0A7Y3RL60</accession>
<dbReference type="RefSeq" id="WP_173198045.1">
    <property type="nucleotide sequence ID" value="NZ_JABFCX010000002.1"/>
</dbReference>
<keyword evidence="3" id="KW-1185">Reference proteome</keyword>
<dbReference type="Proteomes" id="UP000536835">
    <property type="component" value="Unassembled WGS sequence"/>
</dbReference>